<dbReference type="InterPro" id="IPR038765">
    <property type="entry name" value="Papain-like_cys_pep_sf"/>
</dbReference>
<evidence type="ECO:0008006" key="3">
    <source>
        <dbReference type="Google" id="ProtNLM"/>
    </source>
</evidence>
<evidence type="ECO:0000313" key="1">
    <source>
        <dbReference type="EMBL" id="MCD7463230.1"/>
    </source>
</evidence>
<dbReference type="Gene3D" id="3.40.395.10">
    <property type="entry name" value="Adenoviral Proteinase, Chain A"/>
    <property type="match status" value="1"/>
</dbReference>
<sequence length="110" mass="12354">MDESMACHRSNGVSDDCHEVDILLWTASRPDGMGGGPSDFERFRPLYGNDFSKLNIISASCPKQERGTDCGPFFVKYADMLMNRENLADFDPSTLHECMKNWSINLCTHG</sequence>
<organism evidence="1 2">
    <name type="scientific">Datura stramonium</name>
    <name type="common">Jimsonweed</name>
    <name type="synonym">Common thornapple</name>
    <dbReference type="NCBI Taxonomy" id="4076"/>
    <lineage>
        <taxon>Eukaryota</taxon>
        <taxon>Viridiplantae</taxon>
        <taxon>Streptophyta</taxon>
        <taxon>Embryophyta</taxon>
        <taxon>Tracheophyta</taxon>
        <taxon>Spermatophyta</taxon>
        <taxon>Magnoliopsida</taxon>
        <taxon>eudicotyledons</taxon>
        <taxon>Gunneridae</taxon>
        <taxon>Pentapetalae</taxon>
        <taxon>asterids</taxon>
        <taxon>lamiids</taxon>
        <taxon>Solanales</taxon>
        <taxon>Solanaceae</taxon>
        <taxon>Solanoideae</taxon>
        <taxon>Datureae</taxon>
        <taxon>Datura</taxon>
    </lineage>
</organism>
<dbReference type="Proteomes" id="UP000823775">
    <property type="component" value="Unassembled WGS sequence"/>
</dbReference>
<keyword evidence="2" id="KW-1185">Reference proteome</keyword>
<reference evidence="1 2" key="1">
    <citation type="journal article" date="2021" name="BMC Genomics">
        <title>Datura genome reveals duplications of psychoactive alkaloid biosynthetic genes and high mutation rate following tissue culture.</title>
        <authorList>
            <person name="Rajewski A."/>
            <person name="Carter-House D."/>
            <person name="Stajich J."/>
            <person name="Litt A."/>
        </authorList>
    </citation>
    <scope>NUCLEOTIDE SEQUENCE [LARGE SCALE GENOMIC DNA]</scope>
    <source>
        <strain evidence="1">AR-01</strain>
    </source>
</reference>
<protein>
    <recommendedName>
        <fullName evidence="3">Ubiquitin-like protease family profile domain-containing protein</fullName>
    </recommendedName>
</protein>
<accession>A0ABS8SWQ5</accession>
<comment type="caution">
    <text evidence="1">The sequence shown here is derived from an EMBL/GenBank/DDBJ whole genome shotgun (WGS) entry which is preliminary data.</text>
</comment>
<dbReference type="EMBL" id="JACEIK010000873">
    <property type="protein sequence ID" value="MCD7463230.1"/>
    <property type="molecule type" value="Genomic_DNA"/>
</dbReference>
<evidence type="ECO:0000313" key="2">
    <source>
        <dbReference type="Proteomes" id="UP000823775"/>
    </source>
</evidence>
<proteinExistence type="predicted"/>
<gene>
    <name evidence="1" type="ORF">HAX54_050188</name>
</gene>
<name>A0ABS8SWQ5_DATST</name>
<dbReference type="SUPFAM" id="SSF54001">
    <property type="entry name" value="Cysteine proteinases"/>
    <property type="match status" value="1"/>
</dbReference>